<dbReference type="AlphaFoldDB" id="A0A3M6TAZ9"/>
<evidence type="ECO:0000256" key="1">
    <source>
        <dbReference type="SAM" id="Phobius"/>
    </source>
</evidence>
<accession>A0A3M6TAZ9</accession>
<gene>
    <name evidence="2" type="ORF">pdam_00016283</name>
</gene>
<comment type="caution">
    <text evidence="2">The sequence shown here is derived from an EMBL/GenBank/DDBJ whole genome shotgun (WGS) entry which is preliminary data.</text>
</comment>
<feature type="transmembrane region" description="Helical" evidence="1">
    <location>
        <begin position="59"/>
        <end position="81"/>
    </location>
</feature>
<proteinExistence type="predicted"/>
<name>A0A3M6TAZ9_POCDA</name>
<keyword evidence="3" id="KW-1185">Reference proteome</keyword>
<dbReference type="OrthoDB" id="5977641at2759"/>
<reference evidence="2 3" key="1">
    <citation type="journal article" date="2018" name="Sci. Rep.">
        <title>Comparative analysis of the Pocillopora damicornis genome highlights role of immune system in coral evolution.</title>
        <authorList>
            <person name="Cunning R."/>
            <person name="Bay R.A."/>
            <person name="Gillette P."/>
            <person name="Baker A.C."/>
            <person name="Traylor-Knowles N."/>
        </authorList>
    </citation>
    <scope>NUCLEOTIDE SEQUENCE [LARGE SCALE GENOMIC DNA]</scope>
    <source>
        <strain evidence="2">RSMAS</strain>
        <tissue evidence="2">Whole animal</tissue>
    </source>
</reference>
<evidence type="ECO:0000313" key="2">
    <source>
        <dbReference type="EMBL" id="RMX38444.1"/>
    </source>
</evidence>
<dbReference type="Proteomes" id="UP000275408">
    <property type="component" value="Unassembled WGS sequence"/>
</dbReference>
<organism evidence="2 3">
    <name type="scientific">Pocillopora damicornis</name>
    <name type="common">Cauliflower coral</name>
    <name type="synonym">Millepora damicornis</name>
    <dbReference type="NCBI Taxonomy" id="46731"/>
    <lineage>
        <taxon>Eukaryota</taxon>
        <taxon>Metazoa</taxon>
        <taxon>Cnidaria</taxon>
        <taxon>Anthozoa</taxon>
        <taxon>Hexacorallia</taxon>
        <taxon>Scleractinia</taxon>
        <taxon>Astrocoeniina</taxon>
        <taxon>Pocilloporidae</taxon>
        <taxon>Pocillopora</taxon>
    </lineage>
</organism>
<dbReference type="EMBL" id="RCHS01004001">
    <property type="protein sequence ID" value="RMX38444.1"/>
    <property type="molecule type" value="Genomic_DNA"/>
</dbReference>
<keyword evidence="1" id="KW-0472">Membrane</keyword>
<keyword evidence="1" id="KW-0812">Transmembrane</keyword>
<keyword evidence="1" id="KW-1133">Transmembrane helix</keyword>
<evidence type="ECO:0000313" key="3">
    <source>
        <dbReference type="Proteomes" id="UP000275408"/>
    </source>
</evidence>
<sequence length="212" mass="24098">MQRPALTVSSNKTTKLAYQLPFLRISGRDTFSFLCCLSLSSRRCNISAKNIDFHSRCTFCFAFVMGAKLLIFTLIGLAISVDGSDDPNFHIVNFPKQDSLKFTDLPRCDWPRGVCTYVNDPCPPDIPYDCRDQMYCPLGTNKCCCRYPQPKPHVPRCDWPKGVCTYIDDPCPPDIPIDCRDKMYCPFSTNKCCCRTSEKIKEAEKIGKKSEL</sequence>
<protein>
    <submittedName>
        <fullName evidence="2">Uncharacterized protein</fullName>
    </submittedName>
</protein>